<evidence type="ECO:0008006" key="3">
    <source>
        <dbReference type="Google" id="ProtNLM"/>
    </source>
</evidence>
<name>A0A3G8ZXU6_9ACTN</name>
<reference evidence="1 2" key="2">
    <citation type="submission" date="2018-12" db="EMBL/GenBank/DDBJ databases">
        <title>Nakamurella antarcticus sp. nov., isolated from Antarctica South Shetland Islands soil.</title>
        <authorList>
            <person name="Peng F."/>
        </authorList>
    </citation>
    <scope>NUCLEOTIDE SEQUENCE [LARGE SCALE GENOMIC DNA]</scope>
    <source>
        <strain evidence="1 2">S14-144</strain>
    </source>
</reference>
<protein>
    <recommendedName>
        <fullName evidence="3">SMI1/KNR4 family protein</fullName>
    </recommendedName>
</protein>
<dbReference type="AlphaFoldDB" id="A0A3G8ZXU6"/>
<dbReference type="EMBL" id="CP034170">
    <property type="protein sequence ID" value="AZI58826.1"/>
    <property type="molecule type" value="Genomic_DNA"/>
</dbReference>
<keyword evidence="2" id="KW-1185">Reference proteome</keyword>
<sequence length="183" mass="20723">MATEIFDNTKAGWKNLVGFLIIIKREIAEFESPSLIGETLPELGATSDELREFARICETAPAEFNEWIGRYNGWHNIYFNFSLFSLPEVIRASEAMAFDEILEVILDEEPQLDPKLLFVVGRDPLDGQYLLVSANPSDPRAYWVGEGDANEFPSFIYAFNWIVMLHQSALEGFKSGRSKPAHS</sequence>
<organism evidence="1 2">
    <name type="scientific">Nakamurella antarctica</name>
    <dbReference type="NCBI Taxonomy" id="1902245"/>
    <lineage>
        <taxon>Bacteria</taxon>
        <taxon>Bacillati</taxon>
        <taxon>Actinomycetota</taxon>
        <taxon>Actinomycetes</taxon>
        <taxon>Nakamurellales</taxon>
        <taxon>Nakamurellaceae</taxon>
        <taxon>Nakamurella</taxon>
    </lineage>
</organism>
<evidence type="ECO:0000313" key="2">
    <source>
        <dbReference type="Proteomes" id="UP000268084"/>
    </source>
</evidence>
<gene>
    <name evidence="1" type="ORF">EH165_12445</name>
</gene>
<accession>A0A3G8ZXU6</accession>
<dbReference type="OrthoDB" id="9776746at2"/>
<reference evidence="1 2" key="1">
    <citation type="submission" date="2018-11" db="EMBL/GenBank/DDBJ databases">
        <authorList>
            <person name="Da X."/>
        </authorList>
    </citation>
    <scope>NUCLEOTIDE SEQUENCE [LARGE SCALE GENOMIC DNA]</scope>
    <source>
        <strain evidence="1 2">S14-144</strain>
    </source>
</reference>
<dbReference type="KEGG" id="nak:EH165_12445"/>
<evidence type="ECO:0000313" key="1">
    <source>
        <dbReference type="EMBL" id="AZI58826.1"/>
    </source>
</evidence>
<proteinExistence type="predicted"/>
<dbReference type="RefSeq" id="WP_124799730.1">
    <property type="nucleotide sequence ID" value="NZ_CP034170.1"/>
</dbReference>
<dbReference type="Proteomes" id="UP000268084">
    <property type="component" value="Chromosome"/>
</dbReference>